<gene>
    <name evidence="2" type="ORF">CRG98_041575</name>
</gene>
<dbReference type="AlphaFoldDB" id="A0A2I0I254"/>
<proteinExistence type="predicted"/>
<dbReference type="EMBL" id="PGOL01004231">
    <property type="protein sequence ID" value="PKI38045.1"/>
    <property type="molecule type" value="Genomic_DNA"/>
</dbReference>
<evidence type="ECO:0000313" key="3">
    <source>
        <dbReference type="Proteomes" id="UP000233551"/>
    </source>
</evidence>
<evidence type="ECO:0000256" key="1">
    <source>
        <dbReference type="SAM" id="SignalP"/>
    </source>
</evidence>
<dbReference type="Proteomes" id="UP000233551">
    <property type="component" value="Unassembled WGS sequence"/>
</dbReference>
<accession>A0A2I0I254</accession>
<feature type="signal peptide" evidence="1">
    <location>
        <begin position="1"/>
        <end position="24"/>
    </location>
</feature>
<organism evidence="2 3">
    <name type="scientific">Punica granatum</name>
    <name type="common">Pomegranate</name>
    <dbReference type="NCBI Taxonomy" id="22663"/>
    <lineage>
        <taxon>Eukaryota</taxon>
        <taxon>Viridiplantae</taxon>
        <taxon>Streptophyta</taxon>
        <taxon>Embryophyta</taxon>
        <taxon>Tracheophyta</taxon>
        <taxon>Spermatophyta</taxon>
        <taxon>Magnoliopsida</taxon>
        <taxon>eudicotyledons</taxon>
        <taxon>Gunneridae</taxon>
        <taxon>Pentapetalae</taxon>
        <taxon>rosids</taxon>
        <taxon>malvids</taxon>
        <taxon>Myrtales</taxon>
        <taxon>Lythraceae</taxon>
        <taxon>Punica</taxon>
    </lineage>
</organism>
<feature type="chain" id="PRO_5014187562" evidence="1">
    <location>
        <begin position="25"/>
        <end position="52"/>
    </location>
</feature>
<reference evidence="2 3" key="1">
    <citation type="submission" date="2017-11" db="EMBL/GenBank/DDBJ databases">
        <title>De-novo sequencing of pomegranate (Punica granatum L.) genome.</title>
        <authorList>
            <person name="Akparov Z."/>
            <person name="Amiraslanov A."/>
            <person name="Hajiyeva S."/>
            <person name="Abbasov M."/>
            <person name="Kaur K."/>
            <person name="Hamwieh A."/>
            <person name="Solovyev V."/>
            <person name="Salamov A."/>
            <person name="Braich B."/>
            <person name="Kosarev P."/>
            <person name="Mahmoud A."/>
            <person name="Hajiyev E."/>
            <person name="Babayeva S."/>
            <person name="Izzatullayeva V."/>
            <person name="Mammadov A."/>
            <person name="Mammadov A."/>
            <person name="Sharifova S."/>
            <person name="Ojaghi J."/>
            <person name="Eynullazada K."/>
            <person name="Bayramov B."/>
            <person name="Abdulazimova A."/>
            <person name="Shahmuradov I."/>
        </authorList>
    </citation>
    <scope>NUCLEOTIDE SEQUENCE [LARGE SCALE GENOMIC DNA]</scope>
    <source>
        <strain evidence="3">cv. AG2017</strain>
        <tissue evidence="2">Leaf</tissue>
    </source>
</reference>
<keyword evidence="3" id="KW-1185">Reference proteome</keyword>
<name>A0A2I0I254_PUNGR</name>
<comment type="caution">
    <text evidence="2">The sequence shown here is derived from an EMBL/GenBank/DDBJ whole genome shotgun (WGS) entry which is preliminary data.</text>
</comment>
<protein>
    <submittedName>
        <fullName evidence="2">Uncharacterized protein</fullName>
    </submittedName>
</protein>
<feature type="non-terminal residue" evidence="2">
    <location>
        <position position="52"/>
    </location>
</feature>
<keyword evidence="1" id="KW-0732">Signal</keyword>
<sequence>MTCSCLLCWSLFFLGCNFFLSCSTHRLFSPSAISDFRRIFSLYSASTQLKSL</sequence>
<evidence type="ECO:0000313" key="2">
    <source>
        <dbReference type="EMBL" id="PKI38045.1"/>
    </source>
</evidence>